<reference evidence="6 7" key="1">
    <citation type="submission" date="2021-01" db="EMBL/GenBank/DDBJ databases">
        <title>Whole genome shotgun sequence of Microbispora corallina NBRC 16416.</title>
        <authorList>
            <person name="Komaki H."/>
            <person name="Tamura T."/>
        </authorList>
    </citation>
    <scope>NUCLEOTIDE SEQUENCE [LARGE SCALE GENOMIC DNA]</scope>
    <source>
        <strain evidence="6 7">NBRC 16416</strain>
    </source>
</reference>
<proteinExistence type="predicted"/>
<dbReference type="PROSITE" id="PS51128">
    <property type="entry name" value="ZF_DKSA_2"/>
    <property type="match status" value="1"/>
</dbReference>
<keyword evidence="7" id="KW-1185">Reference proteome</keyword>
<evidence type="ECO:0000313" key="6">
    <source>
        <dbReference type="EMBL" id="GIH43410.1"/>
    </source>
</evidence>
<dbReference type="InterPro" id="IPR037187">
    <property type="entry name" value="DnaK_N"/>
</dbReference>
<dbReference type="Gene3D" id="1.20.120.910">
    <property type="entry name" value="DksA, coiled-coil domain"/>
    <property type="match status" value="1"/>
</dbReference>
<evidence type="ECO:0000256" key="3">
    <source>
        <dbReference type="ARBA" id="ARBA00022833"/>
    </source>
</evidence>
<accession>A0ABQ4G8L7</accession>
<comment type="caution">
    <text evidence="6">The sequence shown here is derived from an EMBL/GenBank/DDBJ whole genome shotgun (WGS) entry which is preliminary data.</text>
</comment>
<dbReference type="Pfam" id="PF01258">
    <property type="entry name" value="zf-dskA_traR"/>
    <property type="match status" value="1"/>
</dbReference>
<gene>
    <name evidence="6" type="ORF">Mco01_64100</name>
</gene>
<dbReference type="PROSITE" id="PS01102">
    <property type="entry name" value="ZF_DKSA_1"/>
    <property type="match status" value="1"/>
</dbReference>
<keyword evidence="2" id="KW-0863">Zinc-finger</keyword>
<dbReference type="RefSeq" id="WP_204060591.1">
    <property type="nucleotide sequence ID" value="NZ_BAAAGP010000013.1"/>
</dbReference>
<dbReference type="InterPro" id="IPR020458">
    <property type="entry name" value="Znf_DskA_TraR_CS"/>
</dbReference>
<evidence type="ECO:0000256" key="1">
    <source>
        <dbReference type="ARBA" id="ARBA00022723"/>
    </source>
</evidence>
<evidence type="ECO:0000259" key="5">
    <source>
        <dbReference type="Pfam" id="PF01258"/>
    </source>
</evidence>
<evidence type="ECO:0000313" key="7">
    <source>
        <dbReference type="Proteomes" id="UP000603904"/>
    </source>
</evidence>
<feature type="domain" description="Zinc finger DksA/TraR C4-type" evidence="5">
    <location>
        <begin position="93"/>
        <end position="122"/>
    </location>
</feature>
<organism evidence="6 7">
    <name type="scientific">Microbispora corallina</name>
    <dbReference type="NCBI Taxonomy" id="83302"/>
    <lineage>
        <taxon>Bacteria</taxon>
        <taxon>Bacillati</taxon>
        <taxon>Actinomycetota</taxon>
        <taxon>Actinomycetes</taxon>
        <taxon>Streptosporangiales</taxon>
        <taxon>Streptosporangiaceae</taxon>
        <taxon>Microbispora</taxon>
    </lineage>
</organism>
<dbReference type="SUPFAM" id="SSF109635">
    <property type="entry name" value="DnaK suppressor protein DksA, alpha-hairpin domain"/>
    <property type="match status" value="1"/>
</dbReference>
<feature type="zinc finger region" description="dksA C4-type" evidence="4">
    <location>
        <begin position="98"/>
        <end position="122"/>
    </location>
</feature>
<name>A0ABQ4G8L7_9ACTN</name>
<evidence type="ECO:0000256" key="4">
    <source>
        <dbReference type="PROSITE-ProRule" id="PRU00510"/>
    </source>
</evidence>
<dbReference type="Proteomes" id="UP000603904">
    <property type="component" value="Unassembled WGS sequence"/>
</dbReference>
<dbReference type="PANTHER" id="PTHR33823">
    <property type="entry name" value="RNA POLYMERASE-BINDING TRANSCRIPTION FACTOR DKSA-RELATED"/>
    <property type="match status" value="1"/>
</dbReference>
<dbReference type="SUPFAM" id="SSF57716">
    <property type="entry name" value="Glucocorticoid receptor-like (DNA-binding domain)"/>
    <property type="match status" value="1"/>
</dbReference>
<dbReference type="InterPro" id="IPR000962">
    <property type="entry name" value="Znf_DskA_TraR"/>
</dbReference>
<sequence length="127" mass="13774">MAEQPSRALSASDEAALRDLLAAERAAAVTRIGVLTRAWDDIVASSSLVAVDDEHDPEGATIAFERAHVQALLDQARSQLADLDLALERLGRGRYGTCERCGQPIALERLRARPAATTCVHCTRPRR</sequence>
<evidence type="ECO:0000256" key="2">
    <source>
        <dbReference type="ARBA" id="ARBA00022771"/>
    </source>
</evidence>
<protein>
    <recommendedName>
        <fullName evidence="5">Zinc finger DksA/TraR C4-type domain-containing protein</fullName>
    </recommendedName>
</protein>
<dbReference type="EMBL" id="BOOC01000039">
    <property type="protein sequence ID" value="GIH43410.1"/>
    <property type="molecule type" value="Genomic_DNA"/>
</dbReference>
<keyword evidence="1" id="KW-0479">Metal-binding</keyword>
<keyword evidence="3" id="KW-0862">Zinc</keyword>